<reference evidence="2 3" key="1">
    <citation type="submission" date="2023-10" db="EMBL/GenBank/DDBJ databases">
        <title>Roseovarius strain S88 nov., isolated from a marine algae.</title>
        <authorList>
            <person name="Lee M.W."/>
            <person name="Lee J.K."/>
            <person name="Kim J.M."/>
            <person name="Choi D.G."/>
            <person name="Baek J.H."/>
            <person name="Bayburt H."/>
            <person name="Jung J.J."/>
            <person name="Han D.M."/>
            <person name="Jeon C.O."/>
        </authorList>
    </citation>
    <scope>NUCLEOTIDE SEQUENCE [LARGE SCALE GENOMIC DNA]</scope>
    <source>
        <strain evidence="2 3">S88</strain>
    </source>
</reference>
<proteinExistence type="predicted"/>
<dbReference type="RefSeq" id="WP_338549140.1">
    <property type="nucleotide sequence ID" value="NZ_CP146069.1"/>
</dbReference>
<name>A0ABZ2HLU1_9RHOB</name>
<protein>
    <recommendedName>
        <fullName evidence="4">DUF4189 domain-containing protein</fullName>
    </recommendedName>
</protein>
<dbReference type="Proteomes" id="UP001364156">
    <property type="component" value="Chromosome"/>
</dbReference>
<evidence type="ECO:0008006" key="4">
    <source>
        <dbReference type="Google" id="ProtNLM"/>
    </source>
</evidence>
<accession>A0ABZ2HLU1</accession>
<dbReference type="EMBL" id="CP146069">
    <property type="protein sequence ID" value="WWR46275.1"/>
    <property type="molecule type" value="Genomic_DNA"/>
</dbReference>
<keyword evidence="1" id="KW-0472">Membrane</keyword>
<sequence length="199" mass="21541">MSRENQSKHLKAALLGVAVCAIIVSFRLFGGGPERLVPYLSEPVISVTGDAPVLGSAAEDYESLVENADYYAAFAMGEAGGHGWSDNHSTQDMADAAALSWCEEYDAGCRVITRIAPADPLKLDDLPLSKTSALALNDYQSRPSTKAIALSETGVWGMSWGQDTKKSAVTVALEKCQQRLNMGFPDRRTYGTCRLVWFD</sequence>
<keyword evidence="1" id="KW-0812">Transmembrane</keyword>
<evidence type="ECO:0000313" key="3">
    <source>
        <dbReference type="Proteomes" id="UP001364156"/>
    </source>
</evidence>
<gene>
    <name evidence="2" type="ORF">RZ517_16115</name>
</gene>
<evidence type="ECO:0000256" key="1">
    <source>
        <dbReference type="SAM" id="Phobius"/>
    </source>
</evidence>
<evidence type="ECO:0000313" key="2">
    <source>
        <dbReference type="EMBL" id="WWR46275.1"/>
    </source>
</evidence>
<organism evidence="2 3">
    <name type="scientific">Roseovarius phycicola</name>
    <dbReference type="NCBI Taxonomy" id="3080976"/>
    <lineage>
        <taxon>Bacteria</taxon>
        <taxon>Pseudomonadati</taxon>
        <taxon>Pseudomonadota</taxon>
        <taxon>Alphaproteobacteria</taxon>
        <taxon>Rhodobacterales</taxon>
        <taxon>Roseobacteraceae</taxon>
        <taxon>Roseovarius</taxon>
    </lineage>
</organism>
<feature type="transmembrane region" description="Helical" evidence="1">
    <location>
        <begin position="12"/>
        <end position="30"/>
    </location>
</feature>
<keyword evidence="3" id="KW-1185">Reference proteome</keyword>
<keyword evidence="1" id="KW-1133">Transmembrane helix</keyword>